<reference evidence="2" key="1">
    <citation type="submission" date="2019-08" db="EMBL/GenBank/DDBJ databases">
        <authorList>
            <person name="Kucharzyk K."/>
            <person name="Murdoch R.W."/>
            <person name="Higgins S."/>
            <person name="Loffler F."/>
        </authorList>
    </citation>
    <scope>NUCLEOTIDE SEQUENCE</scope>
</reference>
<feature type="region of interest" description="Disordered" evidence="1">
    <location>
        <begin position="642"/>
        <end position="661"/>
    </location>
</feature>
<dbReference type="SUPFAM" id="SSF52540">
    <property type="entry name" value="P-loop containing nucleoside triphosphate hydrolases"/>
    <property type="match status" value="1"/>
</dbReference>
<feature type="region of interest" description="Disordered" evidence="1">
    <location>
        <begin position="710"/>
        <end position="733"/>
    </location>
</feature>
<comment type="caution">
    <text evidence="2">The sequence shown here is derived from an EMBL/GenBank/DDBJ whole genome shotgun (WGS) entry which is preliminary data.</text>
</comment>
<dbReference type="Pfam" id="PF13481">
    <property type="entry name" value="AAA_25"/>
    <property type="match status" value="1"/>
</dbReference>
<feature type="compositionally biased region" description="Basic and acidic residues" evidence="1">
    <location>
        <begin position="722"/>
        <end position="733"/>
    </location>
</feature>
<proteinExistence type="predicted"/>
<name>A0A644SRN7_9ZZZZ</name>
<dbReference type="EMBL" id="VSSQ01000004">
    <property type="protein sequence ID" value="MPL57340.1"/>
    <property type="molecule type" value="Genomic_DNA"/>
</dbReference>
<protein>
    <recommendedName>
        <fullName evidence="3">AAA+ ATPase domain-containing protein</fullName>
    </recommendedName>
</protein>
<dbReference type="AlphaFoldDB" id="A0A644SRN7"/>
<dbReference type="InterPro" id="IPR027417">
    <property type="entry name" value="P-loop_NTPase"/>
</dbReference>
<sequence>MPQYTPRYPKAFGHQAWSLRGSIEDALQQDLFWRKVQTDPAFVARLAKFLDSDATQVGSDIFLSDGTAISLYPENCGAYTTERAHRVNRLQGNGDDKQFILDAEQYSASNGYYLGPLFQKKFGWLPQNIYSNTLQRLGMSLTVEDRYLFRQKACHNSVLMTDKDKENAQKAIASSFPIDFGFKHFKVYWYATENGSTAFGTVYFSNESKRIFKLPISAWEPVRKTYSNVVFDLLHHDSNCPLYDLYDLVQWRGRANYVLICANEETCNVIKQDHAWLPKMLPVTTYSALEISDWASLGSMTPIILPDNSAGGCREAYKLFLTLQAQGLFPVFLKRQAKKLTNQIQHIVNLAQDIYPIAFPNGECSLTEFAEHCRREFDVEPPQGILPQGHPLLELPEGESEPEPLLEGLLSLGDQMTIFAWRSVGKSMFALLLALCFANGHKALNGRVCPSRKYSVLLIDGEMSASNLKKRARLITKGLGLPEDAAKAIIVRLSVQERKEIRLDTDEGWKDLLPDLEKADIIIVDSLFKIIPTAMTLEYTATQKLNSFYDWCREREKTAIIVDHQGKSGDTTYGSMGKEVAVDAVLQLKKKNDETEAIATKNRHFESSANYWVKYATKNESDSITFQPIGQAATALSAAALPTGESESVENSSKRASAPDKDIDQAILNYVKKHPGQTQGEVCAAIMTKGTCGRAAAYRHYKMLREEGKLTVPEEADISKQQNDETSKDASGV</sequence>
<evidence type="ECO:0000313" key="2">
    <source>
        <dbReference type="EMBL" id="MPL57340.1"/>
    </source>
</evidence>
<evidence type="ECO:0008006" key="3">
    <source>
        <dbReference type="Google" id="ProtNLM"/>
    </source>
</evidence>
<accession>A0A644SRN7</accession>
<feature type="compositionally biased region" description="Polar residues" evidence="1">
    <location>
        <begin position="645"/>
        <end position="655"/>
    </location>
</feature>
<organism evidence="2">
    <name type="scientific">bioreactor metagenome</name>
    <dbReference type="NCBI Taxonomy" id="1076179"/>
    <lineage>
        <taxon>unclassified sequences</taxon>
        <taxon>metagenomes</taxon>
        <taxon>ecological metagenomes</taxon>
    </lineage>
</organism>
<gene>
    <name evidence="2" type="ORF">SDC9_02841</name>
</gene>
<dbReference type="Gene3D" id="3.40.50.300">
    <property type="entry name" value="P-loop containing nucleotide triphosphate hydrolases"/>
    <property type="match status" value="1"/>
</dbReference>
<evidence type="ECO:0000256" key="1">
    <source>
        <dbReference type="SAM" id="MobiDB-lite"/>
    </source>
</evidence>